<proteinExistence type="predicted"/>
<dbReference type="Pfam" id="PF00005">
    <property type="entry name" value="ABC_tran"/>
    <property type="match status" value="1"/>
</dbReference>
<sequence length="277" mass="29235">MSAAPQAVEAWLADLTRALRRENVDGWHCEQVVAEAGRHLSDGGEDPVAAFGTPQEYARIVAADLAVDDGEPPSPAAPRLVVTGVRKSYGRGARRRPVLDGVDLVVAAGEVAAVVGPNGAGKSTLLRICAGLESPDAGSVVVTGALGYCPQQPALVDLLRAEEHFDLVGAGRGMDTAQARRAGGDLAAQLAWIPDRQPVGELSGGTRQKLNVVLAALGDPGLLLLDEPYQGFDGEAFLDFWERVWHWRDAGAAVVVVTHRPEQLKRVDIVLDLGGPR</sequence>
<dbReference type="InterPro" id="IPR027417">
    <property type="entry name" value="P-loop_NTPase"/>
</dbReference>
<accession>A0A286H4P3</accession>
<evidence type="ECO:0000256" key="1">
    <source>
        <dbReference type="ARBA" id="ARBA00022741"/>
    </source>
</evidence>
<dbReference type="RefSeq" id="WP_200814849.1">
    <property type="nucleotide sequence ID" value="NZ_OCNK01000005.1"/>
</dbReference>
<protein>
    <submittedName>
        <fullName evidence="4">ABC transporter</fullName>
    </submittedName>
</protein>
<dbReference type="PANTHER" id="PTHR43038:SF7">
    <property type="entry name" value="ABC TRANSPORT SYSTEM ATP-BINDING PROTEIN"/>
    <property type="match status" value="1"/>
</dbReference>
<keyword evidence="2" id="KW-0067">ATP-binding</keyword>
<evidence type="ECO:0000313" key="4">
    <source>
        <dbReference type="EMBL" id="SOE02763.1"/>
    </source>
</evidence>
<reference evidence="5" key="1">
    <citation type="submission" date="2017-09" db="EMBL/GenBank/DDBJ databases">
        <authorList>
            <person name="Varghese N."/>
            <person name="Submissions S."/>
        </authorList>
    </citation>
    <scope>NUCLEOTIDE SEQUENCE [LARGE SCALE GENOMIC DNA]</scope>
    <source>
        <strain evidence="5">DSM 44270</strain>
    </source>
</reference>
<evidence type="ECO:0000259" key="3">
    <source>
        <dbReference type="PROSITE" id="PS50893"/>
    </source>
</evidence>
<dbReference type="Gene3D" id="3.40.50.300">
    <property type="entry name" value="P-loop containing nucleotide triphosphate hydrolases"/>
    <property type="match status" value="1"/>
</dbReference>
<dbReference type="EMBL" id="OCNK01000005">
    <property type="protein sequence ID" value="SOE02763.1"/>
    <property type="molecule type" value="Genomic_DNA"/>
</dbReference>
<dbReference type="PANTHER" id="PTHR43038">
    <property type="entry name" value="ATP-BINDING CASSETTE, SUB-FAMILY H, MEMBER 1"/>
    <property type="match status" value="1"/>
</dbReference>
<dbReference type="AlphaFoldDB" id="A0A286H4P3"/>
<keyword evidence="1" id="KW-0547">Nucleotide-binding</keyword>
<evidence type="ECO:0000256" key="2">
    <source>
        <dbReference type="ARBA" id="ARBA00022840"/>
    </source>
</evidence>
<dbReference type="PROSITE" id="PS50893">
    <property type="entry name" value="ABC_TRANSPORTER_2"/>
    <property type="match status" value="1"/>
</dbReference>
<dbReference type="Proteomes" id="UP000219482">
    <property type="component" value="Unassembled WGS sequence"/>
</dbReference>
<dbReference type="InterPro" id="IPR003593">
    <property type="entry name" value="AAA+_ATPase"/>
</dbReference>
<keyword evidence="5" id="KW-1185">Reference proteome</keyword>
<gene>
    <name evidence="4" type="ORF">SAMN06272739_3722</name>
</gene>
<dbReference type="GO" id="GO:0005524">
    <property type="term" value="F:ATP binding"/>
    <property type="evidence" value="ECO:0007669"/>
    <property type="project" value="UniProtKB-KW"/>
</dbReference>
<evidence type="ECO:0000313" key="5">
    <source>
        <dbReference type="Proteomes" id="UP000219482"/>
    </source>
</evidence>
<feature type="domain" description="ABC transporter" evidence="3">
    <location>
        <begin position="80"/>
        <end position="277"/>
    </location>
</feature>
<organism evidence="4 5">
    <name type="scientific">Blastococcus haudaquaticus</name>
    <dbReference type="NCBI Taxonomy" id="1938745"/>
    <lineage>
        <taxon>Bacteria</taxon>
        <taxon>Bacillati</taxon>
        <taxon>Actinomycetota</taxon>
        <taxon>Actinomycetes</taxon>
        <taxon>Geodermatophilales</taxon>
        <taxon>Geodermatophilaceae</taxon>
        <taxon>Blastococcus</taxon>
    </lineage>
</organism>
<name>A0A286H4P3_9ACTN</name>
<dbReference type="GO" id="GO:0016887">
    <property type="term" value="F:ATP hydrolysis activity"/>
    <property type="evidence" value="ECO:0007669"/>
    <property type="project" value="InterPro"/>
</dbReference>
<dbReference type="SUPFAM" id="SSF52540">
    <property type="entry name" value="P-loop containing nucleoside triphosphate hydrolases"/>
    <property type="match status" value="1"/>
</dbReference>
<dbReference type="InterPro" id="IPR003439">
    <property type="entry name" value="ABC_transporter-like_ATP-bd"/>
</dbReference>
<dbReference type="SMART" id="SM00382">
    <property type="entry name" value="AAA"/>
    <property type="match status" value="1"/>
</dbReference>